<reference evidence="1" key="3">
    <citation type="submission" date="2025-09" db="UniProtKB">
        <authorList>
            <consortium name="Ensembl"/>
        </authorList>
    </citation>
    <scope>IDENTIFICATION</scope>
</reference>
<sequence length="58" mass="6742">MDQLMRRKRRLTGMRNLIRAPPVILNKSLGLVCLVSFLLTFPRRTPPWIPLPLSSQRS</sequence>
<organism evidence="1 2">
    <name type="scientific">Ciona savignyi</name>
    <name type="common">Pacific transparent sea squirt</name>
    <dbReference type="NCBI Taxonomy" id="51511"/>
    <lineage>
        <taxon>Eukaryota</taxon>
        <taxon>Metazoa</taxon>
        <taxon>Chordata</taxon>
        <taxon>Tunicata</taxon>
        <taxon>Ascidiacea</taxon>
        <taxon>Phlebobranchia</taxon>
        <taxon>Cionidae</taxon>
        <taxon>Ciona</taxon>
    </lineage>
</organism>
<dbReference type="Ensembl" id="ENSCSAVT00000018586.1">
    <property type="protein sequence ID" value="ENSCSAVP00000018386.1"/>
    <property type="gene ID" value="ENSCSAVG00000010795.1"/>
</dbReference>
<proteinExistence type="predicted"/>
<dbReference type="InParanoid" id="H2ZLC0"/>
<reference evidence="2" key="1">
    <citation type="submission" date="2003-08" db="EMBL/GenBank/DDBJ databases">
        <authorList>
            <person name="Birren B."/>
            <person name="Nusbaum C."/>
            <person name="Abebe A."/>
            <person name="Abouelleil A."/>
            <person name="Adekoya E."/>
            <person name="Ait-zahra M."/>
            <person name="Allen N."/>
            <person name="Allen T."/>
            <person name="An P."/>
            <person name="Anderson M."/>
            <person name="Anderson S."/>
            <person name="Arachchi H."/>
            <person name="Armbruster J."/>
            <person name="Bachantsang P."/>
            <person name="Baldwin J."/>
            <person name="Barry A."/>
            <person name="Bayul T."/>
            <person name="Blitshsteyn B."/>
            <person name="Bloom T."/>
            <person name="Blye J."/>
            <person name="Boguslavskiy L."/>
            <person name="Borowsky M."/>
            <person name="Boukhgalter B."/>
            <person name="Brunache A."/>
            <person name="Butler J."/>
            <person name="Calixte N."/>
            <person name="Calvo S."/>
            <person name="Camarata J."/>
            <person name="Campo K."/>
            <person name="Chang J."/>
            <person name="Cheshatsang Y."/>
            <person name="Citroen M."/>
            <person name="Collymore A."/>
            <person name="Considine T."/>
            <person name="Cook A."/>
            <person name="Cooke P."/>
            <person name="Corum B."/>
            <person name="Cuomo C."/>
            <person name="David R."/>
            <person name="Dawoe T."/>
            <person name="Degray S."/>
            <person name="Dodge S."/>
            <person name="Dooley K."/>
            <person name="Dorje P."/>
            <person name="Dorjee K."/>
            <person name="Dorris L."/>
            <person name="Duffey N."/>
            <person name="Dupes A."/>
            <person name="Elkins T."/>
            <person name="Engels R."/>
            <person name="Erickson J."/>
            <person name="Farina A."/>
            <person name="Faro S."/>
            <person name="Ferreira P."/>
            <person name="Fischer H."/>
            <person name="Fitzgerald M."/>
            <person name="Foley K."/>
            <person name="Gage D."/>
            <person name="Galagan J."/>
            <person name="Gearin G."/>
            <person name="Gnerre S."/>
            <person name="Gnirke A."/>
            <person name="Goyette A."/>
            <person name="Graham J."/>
            <person name="Grandbois E."/>
            <person name="Gyaltsen K."/>
            <person name="Hafez N."/>
            <person name="Hagopian D."/>
            <person name="Hagos B."/>
            <person name="Hall J."/>
            <person name="Hatcher B."/>
            <person name="Heller A."/>
            <person name="Higgins H."/>
            <person name="Honan T."/>
            <person name="Horn A."/>
            <person name="Houde N."/>
            <person name="Hughes L."/>
            <person name="Hulme W."/>
            <person name="Husby E."/>
            <person name="Iliev I."/>
            <person name="Jaffe D."/>
            <person name="Jones C."/>
            <person name="Kamal M."/>
            <person name="Kamat A."/>
            <person name="Kamvysselis M."/>
            <person name="Karlsson E."/>
            <person name="Kells C."/>
            <person name="Kieu A."/>
            <person name="Kisner P."/>
            <person name="Kodira C."/>
            <person name="Kulbokas E."/>
            <person name="Labutti K."/>
            <person name="Lama D."/>
            <person name="Landers T."/>
            <person name="Leger J."/>
            <person name="Levine S."/>
            <person name="Lewis D."/>
            <person name="Lewis T."/>
            <person name="Lindblad-toh K."/>
            <person name="Liu X."/>
            <person name="Lokyitsang T."/>
            <person name="Lokyitsang Y."/>
            <person name="Lucien O."/>
            <person name="Lui A."/>
            <person name="Ma L.J."/>
            <person name="Mabbitt R."/>
            <person name="Macdonald J."/>
            <person name="Maclean C."/>
            <person name="Major J."/>
            <person name="Manning J."/>
            <person name="Marabella R."/>
            <person name="Maru K."/>
            <person name="Matthews C."/>
            <person name="Mauceli E."/>
            <person name="Mccarthy M."/>
            <person name="Mcdonough S."/>
            <person name="Mcghee T."/>
            <person name="Meldrim J."/>
            <person name="Meneus L."/>
            <person name="Mesirov J."/>
            <person name="Mihalev A."/>
            <person name="Mihova T."/>
            <person name="Mikkelsen T."/>
            <person name="Mlenga V."/>
            <person name="Moru K."/>
            <person name="Mozes J."/>
            <person name="Mulrain L."/>
            <person name="Munson G."/>
            <person name="Naylor J."/>
            <person name="Newes C."/>
            <person name="Nguyen C."/>
            <person name="Nguyen N."/>
            <person name="Nguyen T."/>
            <person name="Nicol R."/>
            <person name="Nielsen C."/>
            <person name="Nizzari M."/>
            <person name="Norbu C."/>
            <person name="Norbu N."/>
            <person name="O'donnell P."/>
            <person name="Okoawo O."/>
            <person name="O'leary S."/>
            <person name="Omotosho B."/>
            <person name="O'neill K."/>
            <person name="Osman S."/>
            <person name="Parker S."/>
            <person name="Perrin D."/>
            <person name="Phunkhang P."/>
            <person name="Piqani B."/>
            <person name="Purcell S."/>
            <person name="Rachupka T."/>
            <person name="Ramasamy U."/>
            <person name="Rameau R."/>
            <person name="Ray V."/>
            <person name="Raymond C."/>
            <person name="Retta R."/>
            <person name="Richardson S."/>
            <person name="Rise C."/>
            <person name="Rodriguez J."/>
            <person name="Rogers J."/>
            <person name="Rogov P."/>
            <person name="Rutman M."/>
            <person name="Schupbach R."/>
            <person name="Seaman C."/>
            <person name="Settipalli S."/>
            <person name="Sharpe T."/>
            <person name="Sheridan J."/>
            <person name="Sherpa N."/>
            <person name="Shi J."/>
            <person name="Smirnov S."/>
            <person name="Smith C."/>
            <person name="Sougnez C."/>
            <person name="Spencer B."/>
            <person name="Stalker J."/>
            <person name="Stange-thomann N."/>
            <person name="Stavropoulos S."/>
            <person name="Stetson K."/>
            <person name="Stone C."/>
            <person name="Stone S."/>
            <person name="Stubbs M."/>
            <person name="Talamas J."/>
            <person name="Tchuinga P."/>
            <person name="Tenzing P."/>
            <person name="Tesfaye S."/>
            <person name="Theodore J."/>
            <person name="Thoulutsang Y."/>
            <person name="Topham K."/>
            <person name="Towey S."/>
            <person name="Tsamla T."/>
            <person name="Tsomo N."/>
            <person name="Vallee D."/>
            <person name="Vassiliev H."/>
            <person name="Venkataraman V."/>
            <person name="Vinson J."/>
            <person name="Vo A."/>
            <person name="Wade C."/>
            <person name="Wang S."/>
            <person name="Wangchuk T."/>
            <person name="Wangdi T."/>
            <person name="Whittaker C."/>
            <person name="Wilkinson J."/>
            <person name="Wu Y."/>
            <person name="Wyman D."/>
            <person name="Yadav S."/>
            <person name="Yang S."/>
            <person name="Yang X."/>
            <person name="Yeager S."/>
            <person name="Yee E."/>
            <person name="Young G."/>
            <person name="Zainoun J."/>
            <person name="Zembeck L."/>
            <person name="Zimmer A."/>
            <person name="Zody M."/>
            <person name="Lander E."/>
        </authorList>
    </citation>
    <scope>NUCLEOTIDE SEQUENCE [LARGE SCALE GENOMIC DNA]</scope>
</reference>
<protein>
    <submittedName>
        <fullName evidence="1">Uncharacterized protein</fullName>
    </submittedName>
</protein>
<evidence type="ECO:0000313" key="2">
    <source>
        <dbReference type="Proteomes" id="UP000007875"/>
    </source>
</evidence>
<evidence type="ECO:0000313" key="1">
    <source>
        <dbReference type="Ensembl" id="ENSCSAVP00000018386.1"/>
    </source>
</evidence>
<reference evidence="1" key="2">
    <citation type="submission" date="2025-08" db="UniProtKB">
        <authorList>
            <consortium name="Ensembl"/>
        </authorList>
    </citation>
    <scope>IDENTIFICATION</scope>
</reference>
<accession>H2ZLC0</accession>
<name>H2ZLC0_CIOSA</name>
<dbReference type="Proteomes" id="UP000007875">
    <property type="component" value="Unassembled WGS sequence"/>
</dbReference>
<keyword evidence="2" id="KW-1185">Reference proteome</keyword>
<dbReference type="HOGENOM" id="CLU_2978441_0_0_1"/>
<dbReference type="AlphaFoldDB" id="H2ZLC0"/>